<feature type="transmembrane region" description="Helical" evidence="13">
    <location>
        <begin position="573"/>
        <end position="593"/>
    </location>
</feature>
<dbReference type="GeneID" id="62164362"/>
<evidence type="ECO:0000256" key="7">
    <source>
        <dbReference type="ARBA" id="ARBA00023027"/>
    </source>
</evidence>
<dbReference type="InterPro" id="IPR027417">
    <property type="entry name" value="P-loop_NTPase"/>
</dbReference>
<dbReference type="SMART" id="SM00829">
    <property type="entry name" value="PKS_ER"/>
    <property type="match status" value="1"/>
</dbReference>
<dbReference type="Pfam" id="PF23232">
    <property type="entry name" value="AAA_lid_13"/>
    <property type="match status" value="1"/>
</dbReference>
<keyword evidence="13" id="KW-1133">Transmembrane helix</keyword>
<evidence type="ECO:0000256" key="11">
    <source>
        <dbReference type="ARBA" id="ARBA00049317"/>
    </source>
</evidence>
<evidence type="ECO:0000256" key="6">
    <source>
        <dbReference type="ARBA" id="ARBA00023002"/>
    </source>
</evidence>
<comment type="caution">
    <text evidence="16">The sequence shown here is derived from an EMBL/GenBank/DDBJ whole genome shotgun (WGS) entry which is preliminary data.</text>
</comment>
<dbReference type="SMART" id="SM00382">
    <property type="entry name" value="AAA"/>
    <property type="match status" value="1"/>
</dbReference>
<dbReference type="PANTHER" id="PTHR46411:SF3">
    <property type="entry name" value="AAA+ ATPASE DOMAIN-CONTAINING PROTEIN"/>
    <property type="match status" value="1"/>
</dbReference>
<keyword evidence="5" id="KW-0119">Carbohydrate metabolism</keyword>
<dbReference type="SUPFAM" id="SSF50129">
    <property type="entry name" value="GroES-like"/>
    <property type="match status" value="1"/>
</dbReference>
<dbReference type="GO" id="GO:0008270">
    <property type="term" value="F:zinc ion binding"/>
    <property type="evidence" value="ECO:0007669"/>
    <property type="project" value="InterPro"/>
</dbReference>
<dbReference type="InterPro" id="IPR056599">
    <property type="entry name" value="AAA_lid_fung"/>
</dbReference>
<evidence type="ECO:0000256" key="8">
    <source>
        <dbReference type="ARBA" id="ARBA00037881"/>
    </source>
</evidence>
<keyword evidence="13" id="KW-0812">Transmembrane</keyword>
<dbReference type="Gene3D" id="3.40.50.720">
    <property type="entry name" value="NAD(P)-binding Rossmann-like Domain"/>
    <property type="match status" value="1"/>
</dbReference>
<keyword evidence="13" id="KW-0472">Membrane</keyword>
<comment type="catalytic activity">
    <reaction evidence="11">
        <text>L-arabinitol + NAD(+) = L-xylulose + NADH + H(+)</text>
        <dbReference type="Rhea" id="RHEA:16381"/>
        <dbReference type="ChEBI" id="CHEBI:15378"/>
        <dbReference type="ChEBI" id="CHEBI:17399"/>
        <dbReference type="ChEBI" id="CHEBI:18403"/>
        <dbReference type="ChEBI" id="CHEBI:57540"/>
        <dbReference type="ChEBI" id="CHEBI:57945"/>
        <dbReference type="EC" id="1.1.1.12"/>
    </reaction>
</comment>
<dbReference type="InterPro" id="IPR013154">
    <property type="entry name" value="ADH-like_N"/>
</dbReference>
<comment type="pathway">
    <text evidence="8">Carbohydrate degradation; L-arabinose degradation via L-arabinitol; D-xylulose 5-phosphate from L-arabinose (fungal route): step 2/5.</text>
</comment>
<keyword evidence="17" id="KW-1185">Reference proteome</keyword>
<reference evidence="16" key="1">
    <citation type="submission" date="2020-03" db="EMBL/GenBank/DDBJ databases">
        <authorList>
            <person name="He L."/>
        </authorList>
    </citation>
    <scope>NUCLEOTIDE SEQUENCE</scope>
    <source>
        <strain evidence="16">CkLH20</strain>
    </source>
</reference>
<dbReference type="AlphaFoldDB" id="A0A9P6LF69"/>
<evidence type="ECO:0000259" key="15">
    <source>
        <dbReference type="SMART" id="SM00829"/>
    </source>
</evidence>
<evidence type="ECO:0000313" key="16">
    <source>
        <dbReference type="EMBL" id="KAF9873839.1"/>
    </source>
</evidence>
<comment type="cofactor">
    <cofactor evidence="1 12">
        <name>Zn(2+)</name>
        <dbReference type="ChEBI" id="CHEBI:29105"/>
    </cofactor>
</comment>
<dbReference type="CDD" id="cd19481">
    <property type="entry name" value="RecA-like_protease"/>
    <property type="match status" value="1"/>
</dbReference>
<sequence>MEPCFTIEECTVVFEGTEMALERALVKNDPFLRAYKRDGFVKTLDGLDKVYNFLLPRRIFVYVLRQRRFVAVDTLSLKHIEQRPAIFDELRIESGHKSIIQSLVAEHFEKRERNRQQPILGSKYYHEDVIRGKGSGLSILLHGAPGVGKTATAEAVAQDYNKPLFAITCGDLGFMPDVVEEKLNDIFQLAHLWDCVLLLDEADVFLAQRDTQSLQRNALVSVFLRIMEYYKGIMFLTTNRVGALDEAFKSRIHISLYYAHLSRNQTIEIFRANFNRLKRNEEEKQKYLLEIGSKAPALLIKRSKIMEYVKWYYDEQSATPHRRWNGRQIRNAVHVAFSLASREMREKSRLASATDDEIPIILDETHFDRVAEATERFGNYMDYARAMTDADRARLEKIHTEHLNLSCVCFGAQKIRFETRPIPQIQDLHDVLIRVSFVGVCGSDVHFWQHGGMSRKASEDAPIVMGHEASGVVHSVGPAVTSLKPGDRVAIEPGFPCRRCRHCKSGRYNLCGQMRFAADPPQDGTLARFFRIPEDFAYKIPDSLSLEEAVLVEPLGVAVHVSRLASLKPGQSVLVLGCGTIGLLTAAVARAFGINKVYMADIKDSKTEFAKQFVDCTTFMPDLKATPTENADRFRKETGLTDGVDVVLECTGVESSAQLGIYALQSGGTYIQVGMGQPLQALPLLAMCDKEITLKASFRYSVGDYELALEMLACGKLTVKPLISSIVPFEDAVGAWEKTLRGEGIKNLIRGVPE</sequence>
<evidence type="ECO:0000256" key="2">
    <source>
        <dbReference type="ARBA" id="ARBA00008072"/>
    </source>
</evidence>
<dbReference type="InterPro" id="IPR045306">
    <property type="entry name" value="SDH-like"/>
</dbReference>
<proteinExistence type="inferred from homology"/>
<dbReference type="FunFam" id="3.40.50.720:FF:000068">
    <property type="entry name" value="Sorbitol dehydrogenase"/>
    <property type="match status" value="1"/>
</dbReference>
<evidence type="ECO:0000256" key="9">
    <source>
        <dbReference type="ARBA" id="ARBA00038954"/>
    </source>
</evidence>
<name>A0A9P6LF69_9PEZI</name>
<dbReference type="Pfam" id="PF08240">
    <property type="entry name" value="ADH_N"/>
    <property type="match status" value="1"/>
</dbReference>
<dbReference type="Pfam" id="PF00107">
    <property type="entry name" value="ADH_zinc_N"/>
    <property type="match status" value="1"/>
</dbReference>
<reference evidence="16" key="2">
    <citation type="submission" date="2020-11" db="EMBL/GenBank/DDBJ databases">
        <title>Whole genome sequencing of Colletotrichum sp.</title>
        <authorList>
            <person name="Li H."/>
        </authorList>
    </citation>
    <scope>NUCLEOTIDE SEQUENCE</scope>
    <source>
        <strain evidence="16">CkLH20</strain>
    </source>
</reference>
<evidence type="ECO:0000256" key="10">
    <source>
        <dbReference type="ARBA" id="ARBA00039783"/>
    </source>
</evidence>
<dbReference type="InterPro" id="IPR002328">
    <property type="entry name" value="ADH_Zn_CS"/>
</dbReference>
<comment type="similarity">
    <text evidence="2 12">Belongs to the zinc-containing alcohol dehydrogenase family.</text>
</comment>
<dbReference type="Pfam" id="PF00004">
    <property type="entry name" value="AAA"/>
    <property type="match status" value="1"/>
</dbReference>
<dbReference type="OrthoDB" id="3941538at2759"/>
<organism evidence="16 17">
    <name type="scientific">Colletotrichum karsti</name>
    <dbReference type="NCBI Taxonomy" id="1095194"/>
    <lineage>
        <taxon>Eukaryota</taxon>
        <taxon>Fungi</taxon>
        <taxon>Dikarya</taxon>
        <taxon>Ascomycota</taxon>
        <taxon>Pezizomycotina</taxon>
        <taxon>Sordariomycetes</taxon>
        <taxon>Hypocreomycetidae</taxon>
        <taxon>Glomerellales</taxon>
        <taxon>Glomerellaceae</taxon>
        <taxon>Colletotrichum</taxon>
        <taxon>Colletotrichum boninense species complex</taxon>
    </lineage>
</organism>
<dbReference type="CDD" id="cd05285">
    <property type="entry name" value="sorbitol_DH"/>
    <property type="match status" value="1"/>
</dbReference>
<evidence type="ECO:0000256" key="5">
    <source>
        <dbReference type="ARBA" id="ARBA00022935"/>
    </source>
</evidence>
<dbReference type="PANTHER" id="PTHR46411">
    <property type="entry name" value="FAMILY ATPASE, PUTATIVE-RELATED"/>
    <property type="match status" value="1"/>
</dbReference>
<keyword evidence="5" id="KW-0054">Arabinose catabolism</keyword>
<evidence type="ECO:0000256" key="1">
    <source>
        <dbReference type="ARBA" id="ARBA00001947"/>
    </source>
</evidence>
<dbReference type="GO" id="GO:0019568">
    <property type="term" value="P:arabinose catabolic process"/>
    <property type="evidence" value="ECO:0007669"/>
    <property type="project" value="UniProtKB-KW"/>
</dbReference>
<keyword evidence="4 12" id="KW-0862">Zinc</keyword>
<evidence type="ECO:0000256" key="12">
    <source>
        <dbReference type="RuleBase" id="RU361277"/>
    </source>
</evidence>
<protein>
    <recommendedName>
        <fullName evidence="10">L-arabinitol 4-dehydrogenase</fullName>
        <ecNumber evidence="9">1.1.1.12</ecNumber>
    </recommendedName>
</protein>
<evidence type="ECO:0000256" key="4">
    <source>
        <dbReference type="ARBA" id="ARBA00022833"/>
    </source>
</evidence>
<dbReference type="Gene3D" id="3.40.50.300">
    <property type="entry name" value="P-loop containing nucleotide triphosphate hydrolases"/>
    <property type="match status" value="1"/>
</dbReference>
<dbReference type="SUPFAM" id="SSF52540">
    <property type="entry name" value="P-loop containing nucleoside triphosphate hydrolases"/>
    <property type="match status" value="1"/>
</dbReference>
<dbReference type="SUPFAM" id="SSF51735">
    <property type="entry name" value="NAD(P)-binding Rossmann-fold domains"/>
    <property type="match status" value="1"/>
</dbReference>
<dbReference type="GO" id="GO:0016887">
    <property type="term" value="F:ATP hydrolysis activity"/>
    <property type="evidence" value="ECO:0007669"/>
    <property type="project" value="InterPro"/>
</dbReference>
<dbReference type="RefSeq" id="XP_038743300.1">
    <property type="nucleotide sequence ID" value="XM_038891288.1"/>
</dbReference>
<dbReference type="InterPro" id="IPR013149">
    <property type="entry name" value="ADH-like_C"/>
</dbReference>
<evidence type="ECO:0000259" key="14">
    <source>
        <dbReference type="SMART" id="SM00382"/>
    </source>
</evidence>
<evidence type="ECO:0000313" key="17">
    <source>
        <dbReference type="Proteomes" id="UP000781932"/>
    </source>
</evidence>
<dbReference type="EC" id="1.1.1.12" evidence="9"/>
<gene>
    <name evidence="16" type="ORF">CkaCkLH20_08573</name>
</gene>
<keyword evidence="3 12" id="KW-0479">Metal-binding</keyword>
<dbReference type="Gene3D" id="3.90.180.10">
    <property type="entry name" value="Medium-chain alcohol dehydrogenases, catalytic domain"/>
    <property type="match status" value="1"/>
</dbReference>
<dbReference type="GO" id="GO:0050019">
    <property type="term" value="F:L-arabinitol 4-dehydrogenase activity"/>
    <property type="evidence" value="ECO:0007669"/>
    <property type="project" value="UniProtKB-EC"/>
</dbReference>
<dbReference type="InterPro" id="IPR020843">
    <property type="entry name" value="ER"/>
</dbReference>
<dbReference type="InterPro" id="IPR003959">
    <property type="entry name" value="ATPase_AAA_core"/>
</dbReference>
<dbReference type="InterPro" id="IPR036291">
    <property type="entry name" value="NAD(P)-bd_dom_sf"/>
</dbReference>
<dbReference type="PROSITE" id="PS00059">
    <property type="entry name" value="ADH_ZINC"/>
    <property type="match status" value="1"/>
</dbReference>
<evidence type="ECO:0000256" key="13">
    <source>
        <dbReference type="SAM" id="Phobius"/>
    </source>
</evidence>
<feature type="domain" description="Enoyl reductase (ER)" evidence="15">
    <location>
        <begin position="411"/>
        <end position="723"/>
    </location>
</feature>
<keyword evidence="7" id="KW-0520">NAD</keyword>
<evidence type="ECO:0000256" key="3">
    <source>
        <dbReference type="ARBA" id="ARBA00022723"/>
    </source>
</evidence>
<dbReference type="EMBL" id="JAATWM020000029">
    <property type="protein sequence ID" value="KAF9873839.1"/>
    <property type="molecule type" value="Genomic_DNA"/>
</dbReference>
<dbReference type="Proteomes" id="UP000781932">
    <property type="component" value="Unassembled WGS sequence"/>
</dbReference>
<feature type="domain" description="AAA+ ATPase" evidence="14">
    <location>
        <begin position="135"/>
        <end position="260"/>
    </location>
</feature>
<dbReference type="GO" id="GO:0005524">
    <property type="term" value="F:ATP binding"/>
    <property type="evidence" value="ECO:0007669"/>
    <property type="project" value="InterPro"/>
</dbReference>
<dbReference type="InterPro" id="IPR011032">
    <property type="entry name" value="GroES-like_sf"/>
</dbReference>
<keyword evidence="6" id="KW-0560">Oxidoreductase</keyword>
<dbReference type="InterPro" id="IPR003593">
    <property type="entry name" value="AAA+_ATPase"/>
</dbReference>
<accession>A0A9P6LF69</accession>